<keyword evidence="3" id="KW-1185">Reference proteome</keyword>
<evidence type="ECO:0000256" key="1">
    <source>
        <dbReference type="SAM" id="Phobius"/>
    </source>
</evidence>
<dbReference type="HOGENOM" id="CLU_3154812_0_0_5"/>
<name>G2KPH5_MICAA</name>
<feature type="transmembrane region" description="Helical" evidence="1">
    <location>
        <begin position="20"/>
        <end position="42"/>
    </location>
</feature>
<keyword evidence="1" id="KW-0472">Membrane</keyword>
<reference evidence="2 3" key="1">
    <citation type="journal article" date="2011" name="BMC Genomics">
        <title>Genomic insights into an obligate epibiotic bacterial predator: Micavibrio aeruginosavorus ARL-13.</title>
        <authorList>
            <person name="Wang Z."/>
            <person name="Kadouri D."/>
            <person name="Wu M."/>
        </authorList>
    </citation>
    <scope>NUCLEOTIDE SEQUENCE [LARGE SCALE GENOMIC DNA]</scope>
    <source>
        <strain evidence="2 3">ARL-13</strain>
    </source>
</reference>
<evidence type="ECO:0000313" key="2">
    <source>
        <dbReference type="EMBL" id="AEP09475.1"/>
    </source>
</evidence>
<sequence>MALLSGGCTLLAFREFGELAIAFGIIPFVFGLSMFFIAKSLLRPSQKK</sequence>
<dbReference type="Proteomes" id="UP000009286">
    <property type="component" value="Chromosome"/>
</dbReference>
<dbReference type="AlphaFoldDB" id="G2KPH5"/>
<organism evidence="2 3">
    <name type="scientific">Micavibrio aeruginosavorus (strain ARL-13)</name>
    <dbReference type="NCBI Taxonomy" id="856793"/>
    <lineage>
        <taxon>Bacteria</taxon>
        <taxon>Pseudomonadati</taxon>
        <taxon>Bdellovibrionota</taxon>
        <taxon>Bdellovibrionia</taxon>
        <taxon>Bdellovibrionales</taxon>
        <taxon>Pseudobdellovibrionaceae</taxon>
        <taxon>Micavibrio</taxon>
    </lineage>
</organism>
<proteinExistence type="predicted"/>
<dbReference type="KEGG" id="mai:MICA_1150"/>
<keyword evidence="1" id="KW-0812">Transmembrane</keyword>
<dbReference type="EMBL" id="CP002382">
    <property type="protein sequence ID" value="AEP09475.1"/>
    <property type="molecule type" value="Genomic_DNA"/>
</dbReference>
<dbReference type="STRING" id="856793.MICA_1150"/>
<accession>G2KPH5</accession>
<evidence type="ECO:0000313" key="3">
    <source>
        <dbReference type="Proteomes" id="UP000009286"/>
    </source>
</evidence>
<protein>
    <submittedName>
        <fullName evidence="2">Uncharacterized protein</fullName>
    </submittedName>
</protein>
<keyword evidence="1" id="KW-1133">Transmembrane helix</keyword>
<gene>
    <name evidence="2" type="ordered locus">MICA_1150</name>
</gene>